<dbReference type="InterPro" id="IPR036155">
    <property type="entry name" value="Crypto/Photolyase_N_sf"/>
</dbReference>
<evidence type="ECO:0000256" key="2">
    <source>
        <dbReference type="ARBA" id="ARBA00017881"/>
    </source>
</evidence>
<comment type="similarity">
    <text evidence="1 6">Belongs to the DNA photolyase class-1 family.</text>
</comment>
<accession>A0ABY5E411</accession>
<dbReference type="Gene3D" id="1.10.579.10">
    <property type="entry name" value="DNA Cyclobutane Dipyrimidine Photolyase, subunit A, domain 3"/>
    <property type="match status" value="1"/>
</dbReference>
<dbReference type="SUPFAM" id="SSF48173">
    <property type="entry name" value="Cryptochrome/photolyase FAD-binding domain"/>
    <property type="match status" value="1"/>
</dbReference>
<dbReference type="Pfam" id="PF03441">
    <property type="entry name" value="FAD_binding_7"/>
    <property type="match status" value="1"/>
</dbReference>
<evidence type="ECO:0000313" key="9">
    <source>
        <dbReference type="Proteomes" id="UP001060012"/>
    </source>
</evidence>
<evidence type="ECO:0000256" key="6">
    <source>
        <dbReference type="RuleBase" id="RU367151"/>
    </source>
</evidence>
<dbReference type="EMBL" id="CP100595">
    <property type="protein sequence ID" value="UTJ06480.1"/>
    <property type="molecule type" value="Genomic_DNA"/>
</dbReference>
<evidence type="ECO:0000313" key="8">
    <source>
        <dbReference type="EMBL" id="UTJ06480.1"/>
    </source>
</evidence>
<keyword evidence="4 6" id="KW-0274">FAD</keyword>
<comment type="cofactor">
    <cofactor evidence="6">
        <name>(6R)-5,10-methylene-5,6,7,8-tetrahydrofolate</name>
        <dbReference type="ChEBI" id="CHEBI:15636"/>
    </cofactor>
    <text evidence="6">Binds 1 5,10-methenyltetrahydrofolate (MTHF) per subunit.</text>
</comment>
<evidence type="ECO:0000256" key="3">
    <source>
        <dbReference type="ARBA" id="ARBA00022630"/>
    </source>
</evidence>
<feature type="domain" description="Photolyase/cryptochrome alpha/beta" evidence="7">
    <location>
        <begin position="2"/>
        <end position="126"/>
    </location>
</feature>
<dbReference type="Gene3D" id="1.25.40.80">
    <property type="match status" value="1"/>
</dbReference>
<dbReference type="InterPro" id="IPR005101">
    <property type="entry name" value="Cryptochr/Photolyase_FAD-bd"/>
</dbReference>
<proteinExistence type="inferred from homology"/>
<dbReference type="Proteomes" id="UP001060012">
    <property type="component" value="Chromosome"/>
</dbReference>
<dbReference type="Gene3D" id="3.40.50.620">
    <property type="entry name" value="HUPs"/>
    <property type="match status" value="1"/>
</dbReference>
<keyword evidence="9" id="KW-1185">Reference proteome</keyword>
<keyword evidence="5 6" id="KW-0157">Chromophore</keyword>
<evidence type="ECO:0000259" key="7">
    <source>
        <dbReference type="PROSITE" id="PS51645"/>
    </source>
</evidence>
<evidence type="ECO:0000256" key="4">
    <source>
        <dbReference type="ARBA" id="ARBA00022827"/>
    </source>
</evidence>
<dbReference type="PANTHER" id="PTHR11455">
    <property type="entry name" value="CRYPTOCHROME"/>
    <property type="match status" value="1"/>
</dbReference>
<dbReference type="SUPFAM" id="SSF52425">
    <property type="entry name" value="Cryptochrome/photolyase, N-terminal domain"/>
    <property type="match status" value="1"/>
</dbReference>
<organism evidence="8 9">
    <name type="scientific">Arcobacter roscoffensis</name>
    <dbReference type="NCBI Taxonomy" id="2961520"/>
    <lineage>
        <taxon>Bacteria</taxon>
        <taxon>Pseudomonadati</taxon>
        <taxon>Campylobacterota</taxon>
        <taxon>Epsilonproteobacteria</taxon>
        <taxon>Campylobacterales</taxon>
        <taxon>Arcobacteraceae</taxon>
        <taxon>Arcobacter</taxon>
    </lineage>
</organism>
<reference evidence="8" key="1">
    <citation type="submission" date="2022-07" db="EMBL/GenBank/DDBJ databases">
        <title>Arcobacter roscoffensis sp. nov., a marine bacterium isolated from coastal seawater collected from Roscoff, France.</title>
        <authorList>
            <person name="Pascual J."/>
            <person name="Lepeaux C."/>
            <person name="Methner A."/>
            <person name="Overmann J."/>
        </authorList>
    </citation>
    <scope>NUCLEOTIDE SEQUENCE</scope>
    <source>
        <strain evidence="8">ARW1-2F2</strain>
    </source>
</reference>
<dbReference type="Pfam" id="PF00875">
    <property type="entry name" value="DNA_photolyase"/>
    <property type="match status" value="1"/>
</dbReference>
<sequence>MKLAIVIFRNNLRVEDNPSLYYASKSNDRVLGLYSFEILQGHLFGFKKCGKFREAFVKSSLEQLYKDLKAYGINLCFTNDFSNTLAKLSDKFDISVYFDEEVGSEEEHLQRVFAKYKHKSYFNQTMIEPFEFDFTKSFSHFRNKAEKLEIPKPLGLPNKVKTVEFESEQFSKAMISYPNDAIFFEAGEHRAKQRLEDYMNNIHSYKDTRNAMSGFDNSTKFSPYLSAGNISARMIYHRLKEEERRGYQSQSSYWIYFELLWRDFFHLVMLYSKNRLFLKSGLKGKNFNFRNDKESLDKFFSANTGIDIIDASIIELKSSGWLSNRNRQLVASYFVKNLGLDWRVCAAFFESYLVDYNPASNYGNFAYQAHVGNDKTYRVFDPIKQSHTYGGDNYIKTWLDRRSSSFIDYHKMSQEVKKEVFNEA</sequence>
<dbReference type="InterPro" id="IPR014729">
    <property type="entry name" value="Rossmann-like_a/b/a_fold"/>
</dbReference>
<gene>
    <name evidence="8" type="ORF">NJU99_14740</name>
</gene>
<evidence type="ECO:0000256" key="1">
    <source>
        <dbReference type="ARBA" id="ARBA00005862"/>
    </source>
</evidence>
<dbReference type="NCBIfam" id="TIGR02765">
    <property type="entry name" value="crypto_DASH"/>
    <property type="match status" value="1"/>
</dbReference>
<keyword evidence="3 6" id="KW-0285">Flavoprotein</keyword>
<dbReference type="InterPro" id="IPR014133">
    <property type="entry name" value="Cry_DASH"/>
</dbReference>
<dbReference type="InterPro" id="IPR036134">
    <property type="entry name" value="Crypto/Photolyase_FAD-like_sf"/>
</dbReference>
<comment type="cofactor">
    <cofactor evidence="6">
        <name>FAD</name>
        <dbReference type="ChEBI" id="CHEBI:57692"/>
    </cofactor>
    <text evidence="6">Binds 1 FAD per subunit.</text>
</comment>
<comment type="function">
    <text evidence="6">May have a photoreceptor function.</text>
</comment>
<evidence type="ECO:0000256" key="5">
    <source>
        <dbReference type="ARBA" id="ARBA00022991"/>
    </source>
</evidence>
<dbReference type="InterPro" id="IPR002081">
    <property type="entry name" value="Cryptochrome/DNA_photolyase_1"/>
</dbReference>
<dbReference type="RefSeq" id="WP_254576659.1">
    <property type="nucleotide sequence ID" value="NZ_CP100595.1"/>
</dbReference>
<dbReference type="InterPro" id="IPR006050">
    <property type="entry name" value="DNA_photolyase_N"/>
</dbReference>
<name>A0ABY5E411_9BACT</name>
<dbReference type="PROSITE" id="PS51645">
    <property type="entry name" value="PHR_CRY_ALPHA_BETA"/>
    <property type="match status" value="1"/>
</dbReference>
<dbReference type="PRINTS" id="PR00147">
    <property type="entry name" value="DNAPHOTLYASE"/>
</dbReference>
<protein>
    <recommendedName>
        <fullName evidence="2 6">Cryptochrome DASH</fullName>
    </recommendedName>
</protein>